<dbReference type="InterPro" id="IPR038533">
    <property type="entry name" value="UpxZ_sf"/>
</dbReference>
<proteinExistence type="predicted"/>
<protein>
    <submittedName>
        <fullName evidence="1">Uncharacterized protein</fullName>
    </submittedName>
</protein>
<dbReference type="RefSeq" id="WP_007217687.1">
    <property type="nucleotide sequence ID" value="NZ_CP012801.1"/>
</dbReference>
<dbReference type="AlphaFoldDB" id="A0A0P0GK92"/>
<dbReference type="Pfam" id="PF06603">
    <property type="entry name" value="UpxZ"/>
    <property type="match status" value="1"/>
</dbReference>
<dbReference type="Gene3D" id="1.25.40.810">
    <property type="entry name" value="UpxZ"/>
    <property type="match status" value="1"/>
</dbReference>
<dbReference type="EMBL" id="CP012801">
    <property type="protein sequence ID" value="ALJ58257.1"/>
    <property type="molecule type" value="Genomic_DNA"/>
</dbReference>
<evidence type="ECO:0000313" key="2">
    <source>
        <dbReference type="Proteomes" id="UP000061809"/>
    </source>
</evidence>
<dbReference type="PATRIC" id="fig|246787.4.peg.1026"/>
<dbReference type="KEGG" id="bcel:BcellWH2_00995"/>
<gene>
    <name evidence="1" type="ORF">BcellWH2_00995</name>
</gene>
<reference evidence="1 2" key="1">
    <citation type="journal article" date="2015" name="Science">
        <title>Genetic determinants of in vivo fitness and diet responsiveness in multiple human gut Bacteroides.</title>
        <authorList>
            <person name="Wu M."/>
            <person name="McNulty N.P."/>
            <person name="Rodionov D.A."/>
            <person name="Khoroshkin M.S."/>
            <person name="Griffin N.W."/>
            <person name="Cheng J."/>
            <person name="Latreille P."/>
            <person name="Kerstetter R.A."/>
            <person name="Terrapon N."/>
            <person name="Henrissat B."/>
            <person name="Osterman A.L."/>
            <person name="Gordon J.I."/>
        </authorList>
    </citation>
    <scope>NUCLEOTIDE SEQUENCE [LARGE SCALE GENOMIC DNA]</scope>
    <source>
        <strain evidence="1 2">WH2</strain>
    </source>
</reference>
<organism evidence="1 2">
    <name type="scientific">Bacteroides cellulosilyticus</name>
    <dbReference type="NCBI Taxonomy" id="246787"/>
    <lineage>
        <taxon>Bacteria</taxon>
        <taxon>Pseudomonadati</taxon>
        <taxon>Bacteroidota</taxon>
        <taxon>Bacteroidia</taxon>
        <taxon>Bacteroidales</taxon>
        <taxon>Bacteroidaceae</taxon>
        <taxon>Bacteroides</taxon>
    </lineage>
</organism>
<accession>A0A0P0GK92</accession>
<dbReference type="InterPro" id="IPR010570">
    <property type="entry name" value="UpxZ_fam"/>
</dbReference>
<sequence length="161" mass="18219">MSDQVSSLFSLAHSLLTLGQDGSPIYVDSFTRLNRDVYESALNSYGKHGSNPEAEAELCLGLLVAFNATMYDNGHKQEYIQKVLERALNVLPLIPASLLKVRLLTYCYGEVYAEELAKEAHAIIDSWGTFRLTTEQEEAMEELKNIEENPYPWEKIDNEVE</sequence>
<dbReference type="Proteomes" id="UP000061809">
    <property type="component" value="Chromosome"/>
</dbReference>
<name>A0A0P0GK92_9BACE</name>
<evidence type="ECO:0000313" key="1">
    <source>
        <dbReference type="EMBL" id="ALJ58257.1"/>
    </source>
</evidence>